<evidence type="ECO:0000256" key="5">
    <source>
        <dbReference type="ARBA" id="ARBA00022692"/>
    </source>
</evidence>
<organism evidence="13 14">
    <name type="scientific">Stylonychia lemnae</name>
    <name type="common">Ciliate</name>
    <dbReference type="NCBI Taxonomy" id="5949"/>
    <lineage>
        <taxon>Eukaryota</taxon>
        <taxon>Sar</taxon>
        <taxon>Alveolata</taxon>
        <taxon>Ciliophora</taxon>
        <taxon>Intramacronucleata</taxon>
        <taxon>Spirotrichea</taxon>
        <taxon>Stichotrichia</taxon>
        <taxon>Sporadotrichida</taxon>
        <taxon>Oxytrichidae</taxon>
        <taxon>Stylonychinae</taxon>
        <taxon>Stylonychia</taxon>
    </lineage>
</organism>
<dbReference type="AlphaFoldDB" id="A0A078AVJ0"/>
<evidence type="ECO:0000256" key="8">
    <source>
        <dbReference type="ARBA" id="ARBA00023065"/>
    </source>
</evidence>
<evidence type="ECO:0000256" key="4">
    <source>
        <dbReference type="ARBA" id="ARBA00022554"/>
    </source>
</evidence>
<dbReference type="InterPro" id="IPR011555">
    <property type="entry name" value="ATPase_proteolipid_su_C_euk"/>
</dbReference>
<name>A0A078AVJ0_STYLE</name>
<evidence type="ECO:0000259" key="12">
    <source>
        <dbReference type="Pfam" id="PF00137"/>
    </source>
</evidence>
<dbReference type="Gene3D" id="1.20.120.610">
    <property type="entry name" value="lithium bound rotor ring of v- atpase"/>
    <property type="match status" value="1"/>
</dbReference>
<proteinExistence type="inferred from homology"/>
<dbReference type="PRINTS" id="PR00122">
    <property type="entry name" value="VACATPASE"/>
</dbReference>
<dbReference type="SUPFAM" id="SSF81333">
    <property type="entry name" value="F1F0 ATP synthase subunit C"/>
    <property type="match status" value="1"/>
</dbReference>
<feature type="domain" description="V-ATPase proteolipid subunit C-like" evidence="12">
    <location>
        <begin position="660"/>
        <end position="719"/>
    </location>
</feature>
<dbReference type="SMR" id="A0A078AVJ0"/>
<dbReference type="InterPro" id="IPR035921">
    <property type="entry name" value="F/V-ATP_Csub_sf"/>
</dbReference>
<feature type="domain" description="V-ATPase proteolipid subunit C-like" evidence="12">
    <location>
        <begin position="737"/>
        <end position="796"/>
    </location>
</feature>
<dbReference type="InterPro" id="IPR002379">
    <property type="entry name" value="ATPase_proteolipid_c-like_dom"/>
</dbReference>
<dbReference type="FunFam" id="1.20.120.610:FF:000003">
    <property type="entry name" value="V-type proton ATPase proteolipid subunit"/>
    <property type="match status" value="1"/>
</dbReference>
<protein>
    <submittedName>
        <fullName evidence="13">Vacuolar atp synthase</fullName>
    </submittedName>
</protein>
<dbReference type="CDD" id="cd18175">
    <property type="entry name" value="ATP-synt_Vo_c_ATP6C_rpt1"/>
    <property type="match status" value="1"/>
</dbReference>
<dbReference type="NCBIfam" id="TIGR01100">
    <property type="entry name" value="V_ATP_synt_C"/>
    <property type="match status" value="1"/>
</dbReference>
<dbReference type="InterPro" id="IPR000245">
    <property type="entry name" value="ATPase_proteolipid_csu"/>
</dbReference>
<feature type="transmembrane region" description="Helical" evidence="11">
    <location>
        <begin position="738"/>
        <end position="759"/>
    </location>
</feature>
<dbReference type="Proteomes" id="UP000039865">
    <property type="component" value="Unassembled WGS sequence"/>
</dbReference>
<evidence type="ECO:0000256" key="9">
    <source>
        <dbReference type="ARBA" id="ARBA00023136"/>
    </source>
</evidence>
<dbReference type="InParanoid" id="A0A078AVJ0"/>
<comment type="similarity">
    <text evidence="2">Belongs to the V-ATPase proteolipid subunit family.</text>
</comment>
<dbReference type="EMBL" id="CCKQ01014593">
    <property type="protein sequence ID" value="CDW86375.1"/>
    <property type="molecule type" value="Genomic_DNA"/>
</dbReference>
<dbReference type="GO" id="GO:0005774">
    <property type="term" value="C:vacuolar membrane"/>
    <property type="evidence" value="ECO:0007669"/>
    <property type="project" value="UniProtKB-SubCell"/>
</dbReference>
<evidence type="ECO:0000256" key="10">
    <source>
        <dbReference type="SAM" id="Coils"/>
    </source>
</evidence>
<evidence type="ECO:0000256" key="6">
    <source>
        <dbReference type="ARBA" id="ARBA00022781"/>
    </source>
</evidence>
<feature type="coiled-coil region" evidence="10">
    <location>
        <begin position="206"/>
        <end position="270"/>
    </location>
</feature>
<reference evidence="13 14" key="1">
    <citation type="submission" date="2014-06" db="EMBL/GenBank/DDBJ databases">
        <authorList>
            <person name="Swart Estienne"/>
        </authorList>
    </citation>
    <scope>NUCLEOTIDE SEQUENCE [LARGE SCALE GENOMIC DNA]</scope>
    <source>
        <strain evidence="13 14">130c</strain>
    </source>
</reference>
<dbReference type="GO" id="GO:0033179">
    <property type="term" value="C:proton-transporting V-type ATPase, V0 domain"/>
    <property type="evidence" value="ECO:0007669"/>
    <property type="project" value="InterPro"/>
</dbReference>
<keyword evidence="3" id="KW-0813">Transport</keyword>
<keyword evidence="14" id="KW-1185">Reference proteome</keyword>
<keyword evidence="5 11" id="KW-0812">Transmembrane</keyword>
<dbReference type="CDD" id="cd18176">
    <property type="entry name" value="ATP-synt_Vo_c_ATP6C_rpt2"/>
    <property type="match status" value="1"/>
</dbReference>
<dbReference type="GO" id="GO:0046961">
    <property type="term" value="F:proton-transporting ATPase activity, rotational mechanism"/>
    <property type="evidence" value="ECO:0007669"/>
    <property type="project" value="InterPro"/>
</dbReference>
<evidence type="ECO:0000313" key="13">
    <source>
        <dbReference type="EMBL" id="CDW86375.1"/>
    </source>
</evidence>
<evidence type="ECO:0000256" key="3">
    <source>
        <dbReference type="ARBA" id="ARBA00022448"/>
    </source>
</evidence>
<feature type="transmembrane region" description="Helical" evidence="11">
    <location>
        <begin position="694"/>
        <end position="718"/>
    </location>
</feature>
<keyword evidence="8" id="KW-0406">Ion transport</keyword>
<evidence type="ECO:0000256" key="11">
    <source>
        <dbReference type="SAM" id="Phobius"/>
    </source>
</evidence>
<dbReference type="OrthoDB" id="1744869at2759"/>
<keyword evidence="10" id="KW-0175">Coiled coil</keyword>
<keyword evidence="6" id="KW-0375">Hydrogen ion transport</keyword>
<evidence type="ECO:0000256" key="2">
    <source>
        <dbReference type="ARBA" id="ARBA00007296"/>
    </source>
</evidence>
<feature type="transmembrane region" description="Helical" evidence="11">
    <location>
        <begin position="771"/>
        <end position="796"/>
    </location>
</feature>
<comment type="subcellular location">
    <subcellularLocation>
        <location evidence="1">Vacuole membrane</location>
        <topology evidence="1">Multi-pass membrane protein</topology>
    </subcellularLocation>
</comment>
<sequence length="798" mass="91452">MSKDGGQSNHSYAAIAKEVYQTGQKEGWSTKQIMSMLQDPKKFQQLKEKKSSSRNYQSQTEVVNRLIGDHQKRQQKQAEILAIKESSENKDETFKQRRLTHVRSVDQFFLDQLEFEARKKEKLRRIAEEDYERQVQNLELSKKTIKFAETCRLQSPDFIQEKEIHERLYLEHKVLKESRKLRTQLVSRSRSKSREKHHVSVKNVVRRVYNQAIQQKSEVLEQARKKNEFERNSESLLNQEMNEKITSNSLKMIEQRLKQDLEKVMKARQLTNDSLIELDEMREILILLGFCNRQQRQQSDVRLVNDLGITLIPNEIKPNNLLEYKILMANLRDCIWAIMKIDQQKNQESQQYDSQTSSAKQTYYSNHNSKAKIFSFDKRGRVILTAKDVIWMSQYFQQLASNRKDFVNQTRAQLRMFRATSAEQANRFRPNISPNSQKIASVKLQQKLRMKIKKEIIRLESERLEQQACIFQPQLVTNQVNLSRSRQDQSITDQIDGKNLPKCEVLYLQGLKKQKSPDRSIDEIQIEKEPNEYTFRPNLKLFQNAKHDHSRFQNRPPSSSEEASDAPLLFIDINIGNGLKPRIVLYSHDDPKQVAAQFARKYQLDADMRKKLVILLKNHVSNALTSINEGNETFLKMVLALLIAELSPEDKAQATFFGYIGIAAALVFSNLGASYGTAKSGVGISSMGVLKPELIFKSIVPIIMAGILGIYGLIVSVILQQKITVGSYSYDQGYKHLASGLCCGLSSLAAGLAIGIVGDAGVRANAQQEQIFVGMILILIFAEALGLYGLIIAIILSQ</sequence>
<keyword evidence="4" id="KW-0926">Vacuole</keyword>
<dbReference type="Pfam" id="PF00137">
    <property type="entry name" value="ATP-synt_C"/>
    <property type="match status" value="2"/>
</dbReference>
<evidence type="ECO:0000256" key="1">
    <source>
        <dbReference type="ARBA" id="ARBA00004128"/>
    </source>
</evidence>
<dbReference type="PANTHER" id="PTHR10263">
    <property type="entry name" value="V-TYPE PROTON ATPASE PROTEOLIPID SUBUNIT"/>
    <property type="match status" value="1"/>
</dbReference>
<keyword evidence="7 11" id="KW-1133">Transmembrane helix</keyword>
<gene>
    <name evidence="13" type="primary">Contig6432.g6883</name>
    <name evidence="13" type="ORF">STYLEM_15469</name>
</gene>
<evidence type="ECO:0000256" key="7">
    <source>
        <dbReference type="ARBA" id="ARBA00022989"/>
    </source>
</evidence>
<evidence type="ECO:0000313" key="14">
    <source>
        <dbReference type="Proteomes" id="UP000039865"/>
    </source>
</evidence>
<keyword evidence="9 11" id="KW-0472">Membrane</keyword>
<accession>A0A078AVJ0</accession>
<feature type="transmembrane region" description="Helical" evidence="11">
    <location>
        <begin position="656"/>
        <end position="673"/>
    </location>
</feature>